<comment type="cofactor">
    <cofactor evidence="11">
        <name>Cu cation</name>
        <dbReference type="ChEBI" id="CHEBI:23378"/>
    </cofactor>
    <text evidence="11">Contains 1 topaquinone per subunit.</text>
</comment>
<dbReference type="PANTHER" id="PTHR10638">
    <property type="entry name" value="COPPER AMINE OXIDASE"/>
    <property type="match status" value="1"/>
</dbReference>
<evidence type="ECO:0000259" key="14">
    <source>
        <dbReference type="Pfam" id="PF02727"/>
    </source>
</evidence>
<feature type="modified residue" description="2',4',5'-topaquinone" evidence="10">
    <location>
        <position position="405"/>
    </location>
</feature>
<evidence type="ECO:0000256" key="2">
    <source>
        <dbReference type="ARBA" id="ARBA00007983"/>
    </source>
</evidence>
<dbReference type="SUPFAM" id="SSF49998">
    <property type="entry name" value="Amine oxidase catalytic domain"/>
    <property type="match status" value="1"/>
</dbReference>
<dbReference type="FunFam" id="3.10.450.40:FF:000005">
    <property type="entry name" value="Amine oxidase"/>
    <property type="match status" value="1"/>
</dbReference>
<dbReference type="PROSITE" id="PS01165">
    <property type="entry name" value="COPPER_AMINE_OXID_2"/>
    <property type="match status" value="1"/>
</dbReference>
<dbReference type="Gene3D" id="2.70.98.20">
    <property type="entry name" value="Copper amine oxidase, catalytic domain"/>
    <property type="match status" value="1"/>
</dbReference>
<dbReference type="PANTHER" id="PTHR10638:SF71">
    <property type="entry name" value="AMINE OXIDASE"/>
    <property type="match status" value="1"/>
</dbReference>
<dbReference type="InterPro" id="IPR016182">
    <property type="entry name" value="Cu_amine_oxidase_N-reg"/>
</dbReference>
<evidence type="ECO:0000256" key="6">
    <source>
        <dbReference type="ARBA" id="ARBA00023002"/>
    </source>
</evidence>
<dbReference type="InterPro" id="IPR000269">
    <property type="entry name" value="Cu_amine_oxidase"/>
</dbReference>
<dbReference type="EC" id="1.4.3.-" evidence="11"/>
<evidence type="ECO:0000259" key="15">
    <source>
        <dbReference type="Pfam" id="PF02728"/>
    </source>
</evidence>
<dbReference type="GO" id="GO:0009308">
    <property type="term" value="P:amine metabolic process"/>
    <property type="evidence" value="ECO:0007669"/>
    <property type="project" value="UniProtKB-UniRule"/>
</dbReference>
<dbReference type="KEGG" id="ag:UNJ44779"/>
<evidence type="ECO:0000256" key="1">
    <source>
        <dbReference type="ARBA" id="ARBA00001935"/>
    </source>
</evidence>
<dbReference type="GO" id="GO:0005507">
    <property type="term" value="F:copper ion binding"/>
    <property type="evidence" value="ECO:0007669"/>
    <property type="project" value="InterPro"/>
</dbReference>
<proteinExistence type="evidence at transcript level"/>
<keyword evidence="5 9" id="KW-0801">TPQ</keyword>
<dbReference type="Gene3D" id="3.10.450.40">
    <property type="match status" value="2"/>
</dbReference>
<feature type="active site" description="Schiff-base intermediate with substrate; via topaquinone" evidence="9">
    <location>
        <position position="405"/>
    </location>
</feature>
<dbReference type="InterPro" id="IPR015802">
    <property type="entry name" value="Cu_amine_oxidase_N3"/>
</dbReference>
<evidence type="ECO:0000256" key="3">
    <source>
        <dbReference type="ARBA" id="ARBA00011738"/>
    </source>
</evidence>
<comment type="subunit">
    <text evidence="3">Homodimer.</text>
</comment>
<dbReference type="EMBL" id="MT597432">
    <property type="protein sequence ID" value="UNJ44779.1"/>
    <property type="molecule type" value="mRNA"/>
</dbReference>
<evidence type="ECO:0000256" key="4">
    <source>
        <dbReference type="ARBA" id="ARBA00022723"/>
    </source>
</evidence>
<dbReference type="FunFam" id="2.70.98.20:FF:000004">
    <property type="entry name" value="Amine oxidase"/>
    <property type="match status" value="1"/>
</dbReference>
<feature type="chain" id="PRO_5035845097" description="Amine oxidase" evidence="12">
    <location>
        <begin position="20"/>
        <end position="661"/>
    </location>
</feature>
<evidence type="ECO:0000256" key="12">
    <source>
        <dbReference type="SAM" id="SignalP"/>
    </source>
</evidence>
<comment type="cofactor">
    <cofactor evidence="1">
        <name>Cu cation</name>
        <dbReference type="ChEBI" id="CHEBI:23378"/>
    </cofactor>
</comment>
<dbReference type="Pfam" id="PF01179">
    <property type="entry name" value="Cu_amine_oxid"/>
    <property type="match status" value="1"/>
</dbReference>
<evidence type="ECO:0000259" key="13">
    <source>
        <dbReference type="Pfam" id="PF01179"/>
    </source>
</evidence>
<feature type="domain" description="Copper amine oxidase N2-terminal" evidence="14">
    <location>
        <begin position="27"/>
        <end position="112"/>
    </location>
</feature>
<reference evidence="16" key="2">
    <citation type="journal article" date="2022" name="Plant Cell">
        <title>Insights into polyamine metabolism: homospermidine is double-oxidized in two discrete steps by a single copper-containing amine oxidase in pyrrolizidine alkaloid biosynthesis.</title>
        <authorList>
            <person name="Zakaria M.M."/>
            <person name="Stegemann T."/>
            <person name="Sievert C."/>
            <person name="Kruse L.H."/>
            <person name="Kaltenegger E."/>
            <person name="Girreser U."/>
            <person name="Cicek S.S."/>
            <person name="Nimtz M."/>
            <person name="Ober D."/>
        </authorList>
    </citation>
    <scope>NUCLEOTIDE SEQUENCE</scope>
</reference>
<dbReference type="FunFam" id="3.10.450.40:FF:000012">
    <property type="entry name" value="Amine oxidase"/>
    <property type="match status" value="1"/>
</dbReference>
<dbReference type="SUPFAM" id="SSF54416">
    <property type="entry name" value="Amine oxidase N-terminal region"/>
    <property type="match status" value="2"/>
</dbReference>
<dbReference type="GO" id="GO:0008131">
    <property type="term" value="F:primary methylamine oxidase activity"/>
    <property type="evidence" value="ECO:0007669"/>
    <property type="project" value="InterPro"/>
</dbReference>
<keyword evidence="12" id="KW-0732">Signal</keyword>
<feature type="domain" description="Copper amine oxidase N3-terminal" evidence="15">
    <location>
        <begin position="120"/>
        <end position="215"/>
    </location>
</feature>
<evidence type="ECO:0000256" key="11">
    <source>
        <dbReference type="RuleBase" id="RU000672"/>
    </source>
</evidence>
<keyword evidence="7 11" id="KW-0186">Copper</keyword>
<evidence type="ECO:0000313" key="16">
    <source>
        <dbReference type="EMBL" id="UNJ44779.1"/>
    </source>
</evidence>
<dbReference type="InterPro" id="IPR015800">
    <property type="entry name" value="Cu_amine_oxidase_N2"/>
</dbReference>
<dbReference type="Pfam" id="PF02728">
    <property type="entry name" value="Cu_amine_oxidN3"/>
    <property type="match status" value="1"/>
</dbReference>
<evidence type="ECO:0000256" key="7">
    <source>
        <dbReference type="ARBA" id="ARBA00023008"/>
    </source>
</evidence>
<gene>
    <name evidence="16" type="primary">HSO</name>
</gene>
<evidence type="ECO:0000256" key="9">
    <source>
        <dbReference type="PIRSR" id="PIRSR600269-50"/>
    </source>
</evidence>
<organism evidence="16">
    <name type="scientific">Heliotropium indicum</name>
    <name type="common">Indian heliotrope</name>
    <dbReference type="NCBI Taxonomy" id="248297"/>
    <lineage>
        <taxon>Eukaryota</taxon>
        <taxon>Viridiplantae</taxon>
        <taxon>Streptophyta</taxon>
        <taxon>Embryophyta</taxon>
        <taxon>Tracheophyta</taxon>
        <taxon>Spermatophyta</taxon>
        <taxon>Magnoliopsida</taxon>
        <taxon>eudicotyledons</taxon>
        <taxon>Gunneridae</taxon>
        <taxon>Pentapetalae</taxon>
        <taxon>asterids</taxon>
        <taxon>lamiids</taxon>
        <taxon>Boraginales</taxon>
        <taxon>Heliotropiaceae</taxon>
        <taxon>Heliotropium</taxon>
    </lineage>
</organism>
<reference evidence="16" key="1">
    <citation type="submission" date="2020-06" db="EMBL/GenBank/DDBJ databases">
        <authorList>
            <person name="Mohamed M."/>
            <person name="Stegemann T."/>
            <person name="Sievert C."/>
            <person name="Kruse L.H."/>
            <person name="Ober D."/>
        </authorList>
    </citation>
    <scope>NUCLEOTIDE SEQUENCE</scope>
</reference>
<feature type="domain" description="Copper amine oxidase catalytic" evidence="13">
    <location>
        <begin position="240"/>
        <end position="652"/>
    </location>
</feature>
<dbReference type="GO" id="GO:0048038">
    <property type="term" value="F:quinone binding"/>
    <property type="evidence" value="ECO:0007669"/>
    <property type="project" value="InterPro"/>
</dbReference>
<keyword evidence="4 11" id="KW-0479">Metal-binding</keyword>
<feature type="active site" description="Proton acceptor" evidence="9">
    <location>
        <position position="317"/>
    </location>
</feature>
<sequence length="661" mass="75007">MNSPLKFLLFFLFNYLSIASSNDQYNPLDPLTPSELTQTRDIVKGFINSTKNVTFHYVGLDEPDKQVVKSWLSSRNNMQTPPRKAFAIIRHDGKTHELVVDLATSSVISNNIYTGHGYPTLNFEEQELANQLATTYPPLVASMAKRGLKIEEVVCLTFTVGWFGEEKSNRVIKVQCYYLDGTVNFYMRPIEGITVTVDLDKMKVVGFRDRAIVPVPKAEGTEYIESKQVNPFQSNLKEKLVQSSEPSFTLDGNTVRWGNWQFHLKFDMRAGSVVSLASIYDPEEGGYRSVLYRGYVSEMFVPYMDLTEEWYYRVFFDSGEYGSGLCTGSLIPERDCPAGAVYMDGHLVGQDGTPRTIPKVFCLFERNAGDILWRHTEIGIPGKLYTEVRPETSLVARTVLTLSNYDYVIDYEFKKAGTIKVTAGLTGMIEVRAAEYTHKDQIKEEVYGRLVAEKTLGANHDHFLNYYLDLDIDGDANSFVKTKMQTKRVVGNQSPRKSYWIATSETVKTESNARIRLGAGDSELSFVNPNKKTKLGNEVGYRLIPGNVVGPLLTDDDYPQLRGAFSKYNVWVTPYNKSEKYAGGLYVDQSRGEDTLAVWSRRNRSIENRDIVLWYTLGFHHVPHQEDWPIMPTLTGGFELRPADFFEYNPVLYAQSTSEVE</sequence>
<dbReference type="AlphaFoldDB" id="A0A8T9EMC0"/>
<accession>A0A8T9EMC0</accession>
<evidence type="ECO:0000256" key="10">
    <source>
        <dbReference type="PIRSR" id="PIRSR600269-51"/>
    </source>
</evidence>
<feature type="signal peptide" evidence="12">
    <location>
        <begin position="1"/>
        <end position="19"/>
    </location>
</feature>
<dbReference type="InterPro" id="IPR049947">
    <property type="entry name" value="Cu_Am_Ox_Cu-bd"/>
</dbReference>
<keyword evidence="8" id="KW-1015">Disulfide bond</keyword>
<evidence type="ECO:0000256" key="8">
    <source>
        <dbReference type="ARBA" id="ARBA00023157"/>
    </source>
</evidence>
<dbReference type="Pfam" id="PF02727">
    <property type="entry name" value="Cu_amine_oxidN2"/>
    <property type="match status" value="1"/>
</dbReference>
<keyword evidence="6 11" id="KW-0560">Oxidoreductase</keyword>
<evidence type="ECO:0000256" key="5">
    <source>
        <dbReference type="ARBA" id="ARBA00022772"/>
    </source>
</evidence>
<comment type="similarity">
    <text evidence="2 11">Belongs to the copper/topaquinone oxidase family.</text>
</comment>
<protein>
    <recommendedName>
        <fullName evidence="11">Amine oxidase</fullName>
        <ecNumber evidence="11">1.4.3.-</ecNumber>
    </recommendedName>
</protein>
<name>A0A8T9EMC0_9ASTE</name>
<dbReference type="InterPro" id="IPR036460">
    <property type="entry name" value="Cu_amine_oxidase_C_sf"/>
</dbReference>
<comment type="PTM">
    <text evidence="10 11">Topaquinone (TPQ) is generated by copper-dependent autoxidation of a specific tyrosyl residue.</text>
</comment>
<dbReference type="InterPro" id="IPR015798">
    <property type="entry name" value="Cu_amine_oxidase_C"/>
</dbReference>